<feature type="region of interest" description="Disordered" evidence="1">
    <location>
        <begin position="1347"/>
        <end position="1419"/>
    </location>
</feature>
<feature type="compositionally biased region" description="Pro residues" evidence="1">
    <location>
        <begin position="1369"/>
        <end position="1387"/>
    </location>
</feature>
<comment type="caution">
    <text evidence="2">The sequence shown here is derived from an EMBL/GenBank/DDBJ whole genome shotgun (WGS) entry which is preliminary data.</text>
</comment>
<name>A0A8J4GBF8_9CHLO</name>
<feature type="region of interest" description="Disordered" evidence="1">
    <location>
        <begin position="1298"/>
        <end position="1317"/>
    </location>
</feature>
<feature type="non-terminal residue" evidence="2">
    <location>
        <position position="1453"/>
    </location>
</feature>
<dbReference type="EMBL" id="BNCQ01000015">
    <property type="protein sequence ID" value="GIM04145.1"/>
    <property type="molecule type" value="Genomic_DNA"/>
</dbReference>
<protein>
    <submittedName>
        <fullName evidence="2">Uncharacterized protein</fullName>
    </submittedName>
</protein>
<feature type="region of interest" description="Disordered" evidence="1">
    <location>
        <begin position="441"/>
        <end position="475"/>
    </location>
</feature>
<feature type="region of interest" description="Disordered" evidence="1">
    <location>
        <begin position="760"/>
        <end position="797"/>
    </location>
</feature>
<feature type="region of interest" description="Disordered" evidence="1">
    <location>
        <begin position="872"/>
        <end position="894"/>
    </location>
</feature>
<accession>A0A8J4GBF8</accession>
<evidence type="ECO:0000313" key="2">
    <source>
        <dbReference type="EMBL" id="GIM04145.1"/>
    </source>
</evidence>
<feature type="compositionally biased region" description="Polar residues" evidence="1">
    <location>
        <begin position="880"/>
        <end position="894"/>
    </location>
</feature>
<proteinExistence type="predicted"/>
<feature type="compositionally biased region" description="Low complexity" evidence="1">
    <location>
        <begin position="989"/>
        <end position="1012"/>
    </location>
</feature>
<feature type="region of interest" description="Disordered" evidence="1">
    <location>
        <begin position="983"/>
        <end position="1013"/>
    </location>
</feature>
<gene>
    <name evidence="2" type="ORF">Vretimale_8752</name>
</gene>
<organism evidence="2 3">
    <name type="scientific">Volvox reticuliferus</name>
    <dbReference type="NCBI Taxonomy" id="1737510"/>
    <lineage>
        <taxon>Eukaryota</taxon>
        <taxon>Viridiplantae</taxon>
        <taxon>Chlorophyta</taxon>
        <taxon>core chlorophytes</taxon>
        <taxon>Chlorophyceae</taxon>
        <taxon>CS clade</taxon>
        <taxon>Chlamydomonadales</taxon>
        <taxon>Volvocaceae</taxon>
        <taxon>Volvox</taxon>
    </lineage>
</organism>
<feature type="compositionally biased region" description="Low complexity" evidence="1">
    <location>
        <begin position="778"/>
        <end position="789"/>
    </location>
</feature>
<evidence type="ECO:0000313" key="3">
    <source>
        <dbReference type="Proteomes" id="UP000722791"/>
    </source>
</evidence>
<feature type="compositionally biased region" description="Polar residues" evidence="1">
    <location>
        <begin position="1301"/>
        <end position="1310"/>
    </location>
</feature>
<dbReference type="Proteomes" id="UP000722791">
    <property type="component" value="Unassembled WGS sequence"/>
</dbReference>
<evidence type="ECO:0000256" key="1">
    <source>
        <dbReference type="SAM" id="MobiDB-lite"/>
    </source>
</evidence>
<feature type="compositionally biased region" description="Low complexity" evidence="1">
    <location>
        <begin position="1388"/>
        <end position="1407"/>
    </location>
</feature>
<sequence>LVALLTARLQLPPIADMYDDMARQRAWRAAALASPLMSARGSLARTHDGHYIRQLLTDLTGIVELRPRSSLPLSAPTLFQQPLQYDVSRADVLWSEQVVIPLAHCRQPSGATASSVYGTDAGSSYNGTVAADGGSHDEPLGSLPPTSGPHVTAIGAAGCRMPGQMAPPQMVPERNRSSAPERVSGRFIEYDPGSGDGIIDAGCFSPACGGMSTYLGRLAQSPHANRRETGSSVTTAPELHLSMGAAAGRSAPDQISASHCQDLSLLPYRQGVSDTGCHGGIGGGGIVEGVLPICGTGSTQNDSAAIKLPGKARTASQTNPSRHFLGLNEYPLPADDAAPTCSQARAMGLGSEVLVAVAAAVADGAGPQRPGEGEGLPTPQSDFNVSGGGNAAVVAAHRRHKTASVPVLKLLPLARFAPATSSGGEGAPAAVAATAQAAATVDQVRSRRQSQRHGGGASTHLVKRSAPRRSLSYNDVMSIQRDRALQLQECRRNAAAAAAADADATPVAGTPHTLEEQLVALQSHLLDPSAVPFPRGVNSGWLASVHVAAGSPPTGISGVMGLQRSPRTRQSAPGSSGLSNTPGSVAASLVGGMNPISPLLRLSRCSVVEDEAAEDGSKRLMTIEERHLPDSGCESAEHQRMDSVSAFKEAPRMREWHEEAVVPKLPDGGNSISGGSVVKLHTLAPAASGSGSTARRRLPPRRSQTTSCLAALPNAAVDVIGQDLEGPAVSMAAGEASTTLKSIRTAKVAILGNLARISSPRSVGSGSPGYGTSGIRFSPGSSPSGGRSPATGVADSAAGPSALVSRFSRPAFTNDQVPMTAASLASPGSGTGSRGSGASVPHFASLKAKLIAAADRRHGGGAACVRAGAAGADKAGQKGSSPHNIPSVPKSSHAVNVGASGSGLSKSLGGLLGDAAEAARLPYSKRINEAVPSATQYDPFLRPRRAMATDTATAAMATFKASSPSSPLDRSYGSLLYGGSGIPERKSPTAATATTAAAQDVMPPSTSTSSPLPKWPYDFDAACTRKHGASGGIFTTTAAAGCTALLQSPPLPSLPSLAPVKDDDMDTREEREGDLFDMDIVLTLRASIGCPQEPAAADAGADQACGDGIVAAATDEHTGPDALAGILLSAVPPVADSQTRIKESVSSVDRRLIERVQALAAASSGGGGGGSGGDDVQATGVNVQKKLTGAMAAGGGGFTEAGVPAKSDDGSVGAVVASDGRRGPAWVIRRASQARQDQIVGEISSWLREALVRKAVAERPDAAAAVIEEGDDGGNAAAEDGEAAAAGHLTAPAAAGAVVGHSQSRVQNASGWGPGDDVRTPVFPSAAEMPMTEVGVGAVTTTAEAMSRNRELAKSQTPLCLRPSGLQEAPPPPIPRSPVLAPSPPSPARVTASAAAPAPATTSRPTTKQLPKKAASLSAGELRERMRAAAADAISYLKRPVAPRGAAAVAMPE</sequence>
<reference evidence="2" key="1">
    <citation type="journal article" date="2021" name="Proc. Natl. Acad. Sci. U.S.A.">
        <title>Three genomes in the algal genus Volvox reveal the fate of a haploid sex-determining region after a transition to homothallism.</title>
        <authorList>
            <person name="Yamamoto K."/>
            <person name="Hamaji T."/>
            <person name="Kawai-Toyooka H."/>
            <person name="Matsuzaki R."/>
            <person name="Takahashi F."/>
            <person name="Nishimura Y."/>
            <person name="Kawachi M."/>
            <person name="Noguchi H."/>
            <person name="Minakuchi Y."/>
            <person name="Umen J.G."/>
            <person name="Toyoda A."/>
            <person name="Nozaki H."/>
        </authorList>
    </citation>
    <scope>NUCLEOTIDE SEQUENCE</scope>
    <source>
        <strain evidence="2">NIES-3785</strain>
    </source>
</reference>